<dbReference type="GO" id="GO:0000150">
    <property type="term" value="F:DNA strand exchange activity"/>
    <property type="evidence" value="ECO:0007669"/>
    <property type="project" value="UniProtKB-KW"/>
</dbReference>
<keyword evidence="4" id="KW-0238">DNA-binding</keyword>
<gene>
    <name evidence="10" type="ORF">SAMN04244573_04179</name>
</gene>
<dbReference type="InterPro" id="IPR006119">
    <property type="entry name" value="Resolv_N"/>
</dbReference>
<reference evidence="10 11" key="1">
    <citation type="submission" date="2016-10" db="EMBL/GenBank/DDBJ databases">
        <authorList>
            <person name="de Groot N.N."/>
        </authorList>
    </citation>
    <scope>NUCLEOTIDE SEQUENCE [LARGE SCALE GENOMIC DNA]</scope>
    <source>
        <strain evidence="10 11">DSM 378</strain>
    </source>
</reference>
<dbReference type="FunFam" id="3.40.50.1390:FF:000001">
    <property type="entry name" value="DNA recombinase"/>
    <property type="match status" value="1"/>
</dbReference>
<evidence type="ECO:0000256" key="2">
    <source>
        <dbReference type="ARBA" id="ARBA00022908"/>
    </source>
</evidence>
<evidence type="ECO:0000256" key="4">
    <source>
        <dbReference type="ARBA" id="ARBA00023125"/>
    </source>
</evidence>
<feature type="active site" description="O-(5'-phospho-DNA)-serine intermediate" evidence="6 7">
    <location>
        <position position="9"/>
    </location>
</feature>
<dbReference type="InterPro" id="IPR050639">
    <property type="entry name" value="SSR_resolvase"/>
</dbReference>
<dbReference type="GO" id="GO:0015074">
    <property type="term" value="P:DNA integration"/>
    <property type="evidence" value="ECO:0007669"/>
    <property type="project" value="UniProtKB-KW"/>
</dbReference>
<dbReference type="CDD" id="cd03768">
    <property type="entry name" value="SR_ResInv"/>
    <property type="match status" value="1"/>
</dbReference>
<evidence type="ECO:0000313" key="11">
    <source>
        <dbReference type="Proteomes" id="UP000199267"/>
    </source>
</evidence>
<evidence type="ECO:0000313" key="10">
    <source>
        <dbReference type="EMBL" id="SER72484.1"/>
    </source>
</evidence>
<comment type="similarity">
    <text evidence="1">Belongs to the site-specific recombinase resolvase family.</text>
</comment>
<evidence type="ECO:0000256" key="8">
    <source>
        <dbReference type="SAM" id="MobiDB-lite"/>
    </source>
</evidence>
<dbReference type="EMBL" id="FOFJ01000080">
    <property type="protein sequence ID" value="SER72484.1"/>
    <property type="molecule type" value="Genomic_DNA"/>
</dbReference>
<evidence type="ECO:0000259" key="9">
    <source>
        <dbReference type="PROSITE" id="PS51736"/>
    </source>
</evidence>
<dbReference type="SUPFAM" id="SSF46689">
    <property type="entry name" value="Homeodomain-like"/>
    <property type="match status" value="1"/>
</dbReference>
<dbReference type="PANTHER" id="PTHR30461">
    <property type="entry name" value="DNA-INVERTASE FROM LAMBDOID PROPHAGE"/>
    <property type="match status" value="1"/>
</dbReference>
<protein>
    <submittedName>
        <fullName evidence="10">Site-specific DNA recombinase</fullName>
    </submittedName>
</protein>
<dbReference type="AlphaFoldDB" id="A0A1H9RIF6"/>
<keyword evidence="2" id="KW-0229">DNA integration</keyword>
<dbReference type="SMART" id="SM00857">
    <property type="entry name" value="Resolvase"/>
    <property type="match status" value="1"/>
</dbReference>
<feature type="region of interest" description="Disordered" evidence="8">
    <location>
        <begin position="214"/>
        <end position="247"/>
    </location>
</feature>
<dbReference type="Gene3D" id="1.10.10.60">
    <property type="entry name" value="Homeodomain-like"/>
    <property type="match status" value="1"/>
</dbReference>
<evidence type="ECO:0000256" key="7">
    <source>
        <dbReference type="PROSITE-ProRule" id="PRU10137"/>
    </source>
</evidence>
<dbReference type="InterPro" id="IPR036162">
    <property type="entry name" value="Resolvase-like_N_sf"/>
</dbReference>
<feature type="compositionally biased region" description="Basic and acidic residues" evidence="8">
    <location>
        <begin position="222"/>
        <end position="235"/>
    </location>
</feature>
<dbReference type="Proteomes" id="UP000199267">
    <property type="component" value="Unassembled WGS sequence"/>
</dbReference>
<evidence type="ECO:0000256" key="3">
    <source>
        <dbReference type="ARBA" id="ARBA00023100"/>
    </source>
</evidence>
<dbReference type="PROSITE" id="PS51736">
    <property type="entry name" value="RECOMBINASES_3"/>
    <property type="match status" value="1"/>
</dbReference>
<dbReference type="SUPFAM" id="SSF53041">
    <property type="entry name" value="Resolvase-like"/>
    <property type="match status" value="1"/>
</dbReference>
<dbReference type="PROSITE" id="PS00398">
    <property type="entry name" value="RECOMBINASES_2"/>
    <property type="match status" value="1"/>
</dbReference>
<name>A0A1H9RIF6_9GAMM</name>
<keyword evidence="3" id="KW-0230">DNA invertase</keyword>
<dbReference type="InterPro" id="IPR009057">
    <property type="entry name" value="Homeodomain-like_sf"/>
</dbReference>
<sequence length="247" mass="26862">MLIGYARVSTQDQNLELQREALTRAGCQKVFEDKVSGTRADRPGLARALEMLREGDTLVVWKLDRLGRSVKQLVDLVGALHKQDVQFRSLTDAIDTGTPSGRFFFHVMASLAEMERELTVERTRAGLEVARQLGRKGGRKPKMTDSKIESAKKLLASGVPPKDVAKNLGVAVPLDTGFSTRLACFKFRFLRRSHDGRRPHDGLAGLLELASGTESTASVHDGQVHGDAADDDGPHDVAPTLHGDAAS</sequence>
<evidence type="ECO:0000256" key="6">
    <source>
        <dbReference type="PIRSR" id="PIRSR606118-50"/>
    </source>
</evidence>
<accession>A0A1H9RIF6</accession>
<dbReference type="PROSITE" id="PS00397">
    <property type="entry name" value="RECOMBINASES_1"/>
    <property type="match status" value="1"/>
</dbReference>
<evidence type="ECO:0000256" key="5">
    <source>
        <dbReference type="ARBA" id="ARBA00023172"/>
    </source>
</evidence>
<keyword evidence="5" id="KW-0233">DNA recombination</keyword>
<dbReference type="InterPro" id="IPR006118">
    <property type="entry name" value="Recombinase_CS"/>
</dbReference>
<evidence type="ECO:0000256" key="1">
    <source>
        <dbReference type="ARBA" id="ARBA00009913"/>
    </source>
</evidence>
<feature type="domain" description="Resolvase/invertase-type recombinase catalytic" evidence="9">
    <location>
        <begin position="1"/>
        <end position="134"/>
    </location>
</feature>
<dbReference type="GO" id="GO:0003677">
    <property type="term" value="F:DNA binding"/>
    <property type="evidence" value="ECO:0007669"/>
    <property type="project" value="UniProtKB-KW"/>
</dbReference>
<dbReference type="Gene3D" id="3.40.50.1390">
    <property type="entry name" value="Resolvase, N-terminal catalytic domain"/>
    <property type="match status" value="1"/>
</dbReference>
<dbReference type="CDD" id="cd00569">
    <property type="entry name" value="HTH_Hin_like"/>
    <property type="match status" value="1"/>
</dbReference>
<dbReference type="Pfam" id="PF00239">
    <property type="entry name" value="Resolvase"/>
    <property type="match status" value="1"/>
</dbReference>
<dbReference type="PANTHER" id="PTHR30461:SF2">
    <property type="entry name" value="SERINE RECOMBINASE PINE-RELATED"/>
    <property type="match status" value="1"/>
</dbReference>
<organism evidence="10 11">
    <name type="scientific">Azotobacter beijerinckii</name>
    <dbReference type="NCBI Taxonomy" id="170623"/>
    <lineage>
        <taxon>Bacteria</taxon>
        <taxon>Pseudomonadati</taxon>
        <taxon>Pseudomonadota</taxon>
        <taxon>Gammaproteobacteria</taxon>
        <taxon>Pseudomonadales</taxon>
        <taxon>Pseudomonadaceae</taxon>
        <taxon>Azotobacter</taxon>
    </lineage>
</organism>
<proteinExistence type="inferred from homology"/>